<evidence type="ECO:0000313" key="3">
    <source>
        <dbReference type="EMBL" id="KAK4447664.1"/>
    </source>
</evidence>
<keyword evidence="4" id="KW-1185">Reference proteome</keyword>
<feature type="region of interest" description="Disordered" evidence="2">
    <location>
        <begin position="242"/>
        <end position="274"/>
    </location>
</feature>
<dbReference type="PANTHER" id="PTHR37271:SF1">
    <property type="entry name" value="KARYOGAMY PROTEIN KAR9"/>
    <property type="match status" value="1"/>
</dbReference>
<dbReference type="Proteomes" id="UP001321760">
    <property type="component" value="Unassembled WGS sequence"/>
</dbReference>
<accession>A0AAV9GFS9</accession>
<dbReference type="GO" id="GO:0043332">
    <property type="term" value="C:mating projection tip"/>
    <property type="evidence" value="ECO:0007669"/>
    <property type="project" value="TreeGrafter"/>
</dbReference>
<feature type="coiled-coil region" evidence="1">
    <location>
        <begin position="700"/>
        <end position="727"/>
    </location>
</feature>
<evidence type="ECO:0000313" key="4">
    <source>
        <dbReference type="Proteomes" id="UP001321760"/>
    </source>
</evidence>
<proteinExistence type="predicted"/>
<dbReference type="GO" id="GO:0005938">
    <property type="term" value="C:cell cortex"/>
    <property type="evidence" value="ECO:0007669"/>
    <property type="project" value="TreeGrafter"/>
</dbReference>
<dbReference type="GO" id="GO:0031578">
    <property type="term" value="P:mitotic spindle orientation checkpoint signaling"/>
    <property type="evidence" value="ECO:0007669"/>
    <property type="project" value="TreeGrafter"/>
</dbReference>
<name>A0AAV9GFS9_9PEZI</name>
<dbReference type="Pfam" id="PF08580">
    <property type="entry name" value="KAR9"/>
    <property type="match status" value="1"/>
</dbReference>
<dbReference type="GO" id="GO:0051293">
    <property type="term" value="P:establishment of spindle localization"/>
    <property type="evidence" value="ECO:0007669"/>
    <property type="project" value="TreeGrafter"/>
</dbReference>
<comment type="caution">
    <text evidence="3">The sequence shown here is derived from an EMBL/GenBank/DDBJ whole genome shotgun (WGS) entry which is preliminary data.</text>
</comment>
<dbReference type="EMBL" id="MU865948">
    <property type="protein sequence ID" value="KAK4447664.1"/>
    <property type="molecule type" value="Genomic_DNA"/>
</dbReference>
<evidence type="ECO:0000256" key="2">
    <source>
        <dbReference type="SAM" id="MobiDB-lite"/>
    </source>
</evidence>
<feature type="compositionally biased region" description="Low complexity" evidence="2">
    <location>
        <begin position="748"/>
        <end position="760"/>
    </location>
</feature>
<evidence type="ECO:0000256" key="1">
    <source>
        <dbReference type="SAM" id="Coils"/>
    </source>
</evidence>
<organism evidence="3 4">
    <name type="scientific">Podospora aff. communis PSN243</name>
    <dbReference type="NCBI Taxonomy" id="3040156"/>
    <lineage>
        <taxon>Eukaryota</taxon>
        <taxon>Fungi</taxon>
        <taxon>Dikarya</taxon>
        <taxon>Ascomycota</taxon>
        <taxon>Pezizomycotina</taxon>
        <taxon>Sordariomycetes</taxon>
        <taxon>Sordariomycetidae</taxon>
        <taxon>Sordariales</taxon>
        <taxon>Podosporaceae</taxon>
        <taxon>Podospora</taxon>
    </lineage>
</organism>
<feature type="compositionally biased region" description="Polar residues" evidence="2">
    <location>
        <begin position="815"/>
        <end position="829"/>
    </location>
</feature>
<feature type="compositionally biased region" description="Polar residues" evidence="2">
    <location>
        <begin position="60"/>
        <end position="78"/>
    </location>
</feature>
<feature type="compositionally biased region" description="Polar residues" evidence="2">
    <location>
        <begin position="980"/>
        <end position="997"/>
    </location>
</feature>
<reference evidence="3" key="2">
    <citation type="submission" date="2023-05" db="EMBL/GenBank/DDBJ databases">
        <authorList>
            <consortium name="Lawrence Berkeley National Laboratory"/>
            <person name="Steindorff A."/>
            <person name="Hensen N."/>
            <person name="Bonometti L."/>
            <person name="Westerberg I."/>
            <person name="Brannstrom I.O."/>
            <person name="Guillou S."/>
            <person name="Cros-Aarteil S."/>
            <person name="Calhoun S."/>
            <person name="Haridas S."/>
            <person name="Kuo A."/>
            <person name="Mondo S."/>
            <person name="Pangilinan J."/>
            <person name="Riley R."/>
            <person name="Labutti K."/>
            <person name="Andreopoulos B."/>
            <person name="Lipzen A."/>
            <person name="Chen C."/>
            <person name="Yanf M."/>
            <person name="Daum C."/>
            <person name="Ng V."/>
            <person name="Clum A."/>
            <person name="Ohm R."/>
            <person name="Martin F."/>
            <person name="Silar P."/>
            <person name="Natvig D."/>
            <person name="Lalanne C."/>
            <person name="Gautier V."/>
            <person name="Ament-Velasquez S.L."/>
            <person name="Kruys A."/>
            <person name="Hutchinson M.I."/>
            <person name="Powell A.J."/>
            <person name="Barry K."/>
            <person name="Miller A.N."/>
            <person name="Grigoriev I.V."/>
            <person name="Debuchy R."/>
            <person name="Gladieux P."/>
            <person name="Thoren M.H."/>
            <person name="Johannesson H."/>
        </authorList>
    </citation>
    <scope>NUCLEOTIDE SEQUENCE</scope>
    <source>
        <strain evidence="3">PSN243</strain>
    </source>
</reference>
<sequence length="1035" mass="111895">MTSISAAASGSSHCNITASASAVETGVQDAGRNDALVSLTFSDIPSDVFQLRSFDGDAHASNSHPNGDQPRISRSPTQRHLAASDVKPANVATTPTPAPVPRKPSPGLAARLKALGFGNARKSTSPPPSHHLEPVGRLPEEQIRKLEQGHQSTPPVVERRGRPWKAIARIPSKSSLKSNKSVGKAENEEVIVHEPAAGGVNAELLPQIAVAQPLEMDTHKYRLPDHTNGNGVKAQLETREEHIARDVRPPQTPPPPPPKDTPPIPQTFSGEAFDPDAYTHFNPLGLQRPGSIYTLSRASFANQLAQLTSIQLPDAESLSSKVSAIPTAQAATRALIGAAEQIRGWIYKATEVIGGLESEDDVEWAAAGGREGVEEVENAIIRFEELINVYVGAIEELQSREDIVDVPTDDLRKAVAQMEAIMNEWGKIRTTLHNVKAQVEIAMEWEELWNMVLGDIQNEMDELSRLVFEMEERRHKSILASTSGESVDIGDLETIVEETPVVASRLQPVNNRFSLTAFPASPSSPSPGATSSISQDDSSLLALFARMQPLRASLDFLPMRLSVFEQRADATFPTACEELEMRRVGLDASYKKLEKDAESLRKELGEDRWVLVFRGAGRQAQKMYESVERSVARLREGLDAGMHLTNQPVMSNKIESFEAKKTHYGPAIERVLSIIDKGVKDRLTVNGEILRLHAEMQTKWEDLKEAMAELDATLEEIQADKKGQQLRDSVSSMLSNDRSTIASGIETPQSSPPSSVIMSSLGFPKPGSVKSAKQRASSIGSHLPQPASANRRQSSLTPASASQPPRKALTPRVSALSTPSREGSATPTGNRIPRPVSTIGHRPKWNSSTNASDVDTGHNFKPLTLTTPSPYAKKTPTPVRSVSALTPSSASKLPTLRSPLARASTASPVPEESKPQSASRLSFRERIAASGSHPGQTLPKPPRLASQSSMTALGNRRASLQPPRPIEASPDITPRPASSLAGNRRTNLLPQPKSKTGVTGRESPQAVAGARFAMRKGSSSSSSDKPKDLKPRWRG</sequence>
<dbReference type="GO" id="GO:0030473">
    <property type="term" value="P:nuclear migration along microtubule"/>
    <property type="evidence" value="ECO:0007669"/>
    <property type="project" value="TreeGrafter"/>
</dbReference>
<feature type="compositionally biased region" description="Polar residues" evidence="2">
    <location>
        <begin position="878"/>
        <end position="892"/>
    </location>
</feature>
<dbReference type="PANTHER" id="PTHR37271">
    <property type="entry name" value="KARYOGAMY PROTEIN KAR9"/>
    <property type="match status" value="1"/>
</dbReference>
<keyword evidence="1" id="KW-0175">Coiled coil</keyword>
<feature type="region of interest" description="Disordered" evidence="2">
    <location>
        <begin position="56"/>
        <end position="107"/>
    </location>
</feature>
<feature type="compositionally biased region" description="Basic and acidic residues" evidence="2">
    <location>
        <begin position="1024"/>
        <end position="1035"/>
    </location>
</feature>
<feature type="compositionally biased region" description="Polar residues" evidence="2">
    <location>
        <begin position="787"/>
        <end position="803"/>
    </location>
</feature>
<protein>
    <submittedName>
        <fullName evidence="3">Cortical protein KAR9-domain-containing protein</fullName>
    </submittedName>
</protein>
<dbReference type="InterPro" id="IPR013889">
    <property type="entry name" value="Karyogamy_KAR9"/>
</dbReference>
<feature type="compositionally biased region" description="Pro residues" evidence="2">
    <location>
        <begin position="250"/>
        <end position="265"/>
    </location>
</feature>
<reference evidence="3" key="1">
    <citation type="journal article" date="2023" name="Mol. Phylogenet. Evol.">
        <title>Genome-scale phylogeny and comparative genomics of the fungal order Sordariales.</title>
        <authorList>
            <person name="Hensen N."/>
            <person name="Bonometti L."/>
            <person name="Westerberg I."/>
            <person name="Brannstrom I.O."/>
            <person name="Guillou S."/>
            <person name="Cros-Aarteil S."/>
            <person name="Calhoun S."/>
            <person name="Haridas S."/>
            <person name="Kuo A."/>
            <person name="Mondo S."/>
            <person name="Pangilinan J."/>
            <person name="Riley R."/>
            <person name="LaButti K."/>
            <person name="Andreopoulos B."/>
            <person name="Lipzen A."/>
            <person name="Chen C."/>
            <person name="Yan M."/>
            <person name="Daum C."/>
            <person name="Ng V."/>
            <person name="Clum A."/>
            <person name="Steindorff A."/>
            <person name="Ohm R.A."/>
            <person name="Martin F."/>
            <person name="Silar P."/>
            <person name="Natvig D.O."/>
            <person name="Lalanne C."/>
            <person name="Gautier V."/>
            <person name="Ament-Velasquez S.L."/>
            <person name="Kruys A."/>
            <person name="Hutchinson M.I."/>
            <person name="Powell A.J."/>
            <person name="Barry K."/>
            <person name="Miller A.N."/>
            <person name="Grigoriev I.V."/>
            <person name="Debuchy R."/>
            <person name="Gladieux P."/>
            <person name="Hiltunen Thoren M."/>
            <person name="Johannesson H."/>
        </authorList>
    </citation>
    <scope>NUCLEOTIDE SEQUENCE</scope>
    <source>
        <strain evidence="3">PSN243</strain>
    </source>
</reference>
<feature type="coiled-coil region" evidence="1">
    <location>
        <begin position="576"/>
        <end position="603"/>
    </location>
</feature>
<gene>
    <name evidence="3" type="ORF">QBC34DRAFT_427160</name>
</gene>
<dbReference type="GO" id="GO:0005816">
    <property type="term" value="C:spindle pole body"/>
    <property type="evidence" value="ECO:0007669"/>
    <property type="project" value="TreeGrafter"/>
</dbReference>
<dbReference type="AlphaFoldDB" id="A0AAV9GFS9"/>
<feature type="region of interest" description="Disordered" evidence="2">
    <location>
        <begin position="741"/>
        <end position="1035"/>
    </location>
</feature>
<feature type="compositionally biased region" description="Low complexity" evidence="2">
    <location>
        <begin position="86"/>
        <end position="95"/>
    </location>
</feature>